<comment type="subcellular location">
    <subcellularLocation>
        <location evidence="1">Cell membrane</location>
        <topology evidence="1">Peripheral membrane protein</topology>
    </subcellularLocation>
</comment>
<dbReference type="SUPFAM" id="SSF48403">
    <property type="entry name" value="Ankyrin repeat"/>
    <property type="match status" value="1"/>
</dbReference>
<reference evidence="4" key="1">
    <citation type="journal article" date="2018" name="Nat. Plants">
        <title>Whole-genome landscape of Medicago truncatula symbiotic genes.</title>
        <authorList>
            <person name="Pecrix Y."/>
            <person name="Gamas P."/>
            <person name="Carrere S."/>
        </authorList>
    </citation>
    <scope>NUCLEOTIDE SEQUENCE</scope>
    <source>
        <tissue evidence="4">Leaves</tissue>
    </source>
</reference>
<organism evidence="4">
    <name type="scientific">Medicago truncatula</name>
    <name type="common">Barrel medic</name>
    <name type="synonym">Medicago tribuloides</name>
    <dbReference type="NCBI Taxonomy" id="3880"/>
    <lineage>
        <taxon>Eukaryota</taxon>
        <taxon>Viridiplantae</taxon>
        <taxon>Streptophyta</taxon>
        <taxon>Embryophyta</taxon>
        <taxon>Tracheophyta</taxon>
        <taxon>Spermatophyta</taxon>
        <taxon>Magnoliopsida</taxon>
        <taxon>eudicotyledons</taxon>
        <taxon>Gunneridae</taxon>
        <taxon>Pentapetalae</taxon>
        <taxon>rosids</taxon>
        <taxon>fabids</taxon>
        <taxon>Fabales</taxon>
        <taxon>Fabaceae</taxon>
        <taxon>Papilionoideae</taxon>
        <taxon>50 kb inversion clade</taxon>
        <taxon>NPAAA clade</taxon>
        <taxon>Hologalegina</taxon>
        <taxon>IRL clade</taxon>
        <taxon>Trifolieae</taxon>
        <taxon>Medicago</taxon>
    </lineage>
</organism>
<keyword evidence="3" id="KW-0472">Membrane</keyword>
<evidence type="ECO:0000313" key="4">
    <source>
        <dbReference type="EMBL" id="RHN57316.1"/>
    </source>
</evidence>
<feature type="compositionally biased region" description="Basic and acidic residues" evidence="2">
    <location>
        <begin position="41"/>
        <end position="53"/>
    </location>
</feature>
<dbReference type="GO" id="GO:0005886">
    <property type="term" value="C:plasma membrane"/>
    <property type="evidence" value="ECO:0007669"/>
    <property type="project" value="UniProtKB-SubCell"/>
</dbReference>
<dbReference type="InterPro" id="IPR036770">
    <property type="entry name" value="Ankyrin_rpt-contain_sf"/>
</dbReference>
<accession>A0A396HVE1</accession>
<feature type="compositionally biased region" description="Basic and acidic residues" evidence="2">
    <location>
        <begin position="17"/>
        <end position="31"/>
    </location>
</feature>
<dbReference type="Proteomes" id="UP000265566">
    <property type="component" value="Chromosome 5"/>
</dbReference>
<comment type="caution">
    <text evidence="4">The sequence shown here is derived from an EMBL/GenBank/DDBJ whole genome shotgun (WGS) entry which is preliminary data.</text>
</comment>
<evidence type="ECO:0000256" key="2">
    <source>
        <dbReference type="SAM" id="MobiDB-lite"/>
    </source>
</evidence>
<dbReference type="PANTHER" id="PTHR24177">
    <property type="entry name" value="CASKIN"/>
    <property type="match status" value="1"/>
</dbReference>
<sequence length="213" mass="24697">MTFLHLPLHLSLAGETNRFDEQEQKPKENEIQKTISTPNKTKTETKLENEKEEVDKKETPFLVAAKNGIVELVNEFLDKIPSAIHDTNSRKENVLHVAVKSRQPVIVETLRMRMIKHSKPELWNNLILAMDKEENTILHLAAKALGDGKPWQIAGSALQMMWDIKWFQVHTIITTIFTIIFKILLTYFEVSFLTLIFLKPLAHVGLTYFRFIY</sequence>
<dbReference type="Gramene" id="rna32841">
    <property type="protein sequence ID" value="RHN57316.1"/>
    <property type="gene ID" value="gene32841"/>
</dbReference>
<evidence type="ECO:0000256" key="1">
    <source>
        <dbReference type="ARBA" id="ARBA00004202"/>
    </source>
</evidence>
<dbReference type="Gene3D" id="1.25.40.20">
    <property type="entry name" value="Ankyrin repeat-containing domain"/>
    <property type="match status" value="1"/>
</dbReference>
<dbReference type="EMBL" id="PSQE01000005">
    <property type="protein sequence ID" value="RHN57316.1"/>
    <property type="molecule type" value="Genomic_DNA"/>
</dbReference>
<name>A0A396HVE1_MEDTR</name>
<feature type="transmembrane region" description="Helical" evidence="3">
    <location>
        <begin position="190"/>
        <end position="209"/>
    </location>
</feature>
<protein>
    <submittedName>
        <fullName evidence="4">Putative ankyrin repeat-containing domain-containing protein</fullName>
    </submittedName>
</protein>
<dbReference type="PANTHER" id="PTHR24177:SF187">
    <property type="entry name" value="ANKYRIN REPEAT PROTEIN"/>
    <property type="match status" value="1"/>
</dbReference>
<keyword evidence="3" id="KW-1133">Transmembrane helix</keyword>
<feature type="region of interest" description="Disordered" evidence="2">
    <location>
        <begin position="15"/>
        <end position="53"/>
    </location>
</feature>
<proteinExistence type="predicted"/>
<keyword evidence="3" id="KW-0812">Transmembrane</keyword>
<dbReference type="AlphaFoldDB" id="A0A396HVE1"/>
<gene>
    <name evidence="4" type="ORF">MtrunA17_Chr5g0439041</name>
</gene>
<evidence type="ECO:0000256" key="3">
    <source>
        <dbReference type="SAM" id="Phobius"/>
    </source>
</evidence>
<feature type="transmembrane region" description="Helical" evidence="3">
    <location>
        <begin position="166"/>
        <end position="184"/>
    </location>
</feature>